<dbReference type="PANTHER" id="PTHR47493:SF3">
    <property type="entry name" value="PENTACOTRIPEPTIDE-REPEAT REGION OF PRORP DOMAIN-CONTAINING PROTEIN"/>
    <property type="match status" value="1"/>
</dbReference>
<feature type="compositionally biased region" description="Low complexity" evidence="3">
    <location>
        <begin position="12"/>
        <end position="22"/>
    </location>
</feature>
<evidence type="ECO:0000313" key="5">
    <source>
        <dbReference type="Proteomes" id="UP001314170"/>
    </source>
</evidence>
<evidence type="ECO:0008006" key="6">
    <source>
        <dbReference type="Google" id="ProtNLM"/>
    </source>
</evidence>
<dbReference type="PANTHER" id="PTHR47493">
    <property type="entry name" value="OS08G0520200 PROTEIN"/>
    <property type="match status" value="1"/>
</dbReference>
<name>A0AAV1SDP7_9ROSI</name>
<feature type="region of interest" description="Disordered" evidence="3">
    <location>
        <begin position="1"/>
        <end position="22"/>
    </location>
</feature>
<keyword evidence="5" id="KW-1185">Reference proteome</keyword>
<evidence type="ECO:0000256" key="1">
    <source>
        <dbReference type="ARBA" id="ARBA00022737"/>
    </source>
</evidence>
<dbReference type="InterPro" id="IPR011990">
    <property type="entry name" value="TPR-like_helical_dom_sf"/>
</dbReference>
<feature type="repeat" description="PPR" evidence="2">
    <location>
        <begin position="130"/>
        <end position="164"/>
    </location>
</feature>
<gene>
    <name evidence="4" type="ORF">DCAF_LOCUS21641</name>
</gene>
<keyword evidence="1" id="KW-0677">Repeat</keyword>
<dbReference type="Pfam" id="PF13041">
    <property type="entry name" value="PPR_2"/>
    <property type="match status" value="1"/>
</dbReference>
<accession>A0AAV1SDP7</accession>
<protein>
    <recommendedName>
        <fullName evidence="6">Pentatricopeptide repeat-containing protein</fullName>
    </recommendedName>
</protein>
<sequence length="326" mass="38193">MEILQQQQQNRSNHPSLSLLSPPNSLCHLPGPRLLYKHTTLLVECFHEHKRLQSLIHNLKSNHNNPLQLRDQDGDWSEDRFWAVIKFLKLSARSNRVLKGFHMWRGMEKTRINEFNYEDNRVVRRRESNGRCICNSIIHGHARNGKFDDALFYLNRMKEMNLRPESCTYDGLIEAYGKYRMYDEMGMCMKKMELDVCSPDRYIYHLLIQEVAQFGLLTRMERVYQSTRTKRMKLQSSTLISMLEAYANFGIEDLTRKLAGAYIAKHMFSRLHDLAVDLTSRIGQTDIVWCLHLLSHACPSSRRGMDAVVREMDDAKKKLVLIEKGV</sequence>
<evidence type="ECO:0000256" key="3">
    <source>
        <dbReference type="SAM" id="MobiDB-lite"/>
    </source>
</evidence>
<dbReference type="Gene3D" id="1.25.40.10">
    <property type="entry name" value="Tetratricopeptide repeat domain"/>
    <property type="match status" value="1"/>
</dbReference>
<organism evidence="4 5">
    <name type="scientific">Dovyalis caffra</name>
    <dbReference type="NCBI Taxonomy" id="77055"/>
    <lineage>
        <taxon>Eukaryota</taxon>
        <taxon>Viridiplantae</taxon>
        <taxon>Streptophyta</taxon>
        <taxon>Embryophyta</taxon>
        <taxon>Tracheophyta</taxon>
        <taxon>Spermatophyta</taxon>
        <taxon>Magnoliopsida</taxon>
        <taxon>eudicotyledons</taxon>
        <taxon>Gunneridae</taxon>
        <taxon>Pentapetalae</taxon>
        <taxon>rosids</taxon>
        <taxon>fabids</taxon>
        <taxon>Malpighiales</taxon>
        <taxon>Salicaceae</taxon>
        <taxon>Flacourtieae</taxon>
        <taxon>Dovyalis</taxon>
    </lineage>
</organism>
<feature type="compositionally biased region" description="Polar residues" evidence="3">
    <location>
        <begin position="1"/>
        <end position="11"/>
    </location>
</feature>
<evidence type="ECO:0000313" key="4">
    <source>
        <dbReference type="EMBL" id="CAK7348932.1"/>
    </source>
</evidence>
<dbReference type="NCBIfam" id="TIGR00756">
    <property type="entry name" value="PPR"/>
    <property type="match status" value="2"/>
</dbReference>
<reference evidence="4 5" key="1">
    <citation type="submission" date="2024-01" db="EMBL/GenBank/DDBJ databases">
        <authorList>
            <person name="Waweru B."/>
        </authorList>
    </citation>
    <scope>NUCLEOTIDE SEQUENCE [LARGE SCALE GENOMIC DNA]</scope>
</reference>
<dbReference type="AlphaFoldDB" id="A0AAV1SDP7"/>
<dbReference type="Proteomes" id="UP001314170">
    <property type="component" value="Unassembled WGS sequence"/>
</dbReference>
<proteinExistence type="predicted"/>
<dbReference type="InterPro" id="IPR002885">
    <property type="entry name" value="PPR_rpt"/>
</dbReference>
<dbReference type="PROSITE" id="PS51375">
    <property type="entry name" value="PPR"/>
    <property type="match status" value="1"/>
</dbReference>
<evidence type="ECO:0000256" key="2">
    <source>
        <dbReference type="PROSITE-ProRule" id="PRU00708"/>
    </source>
</evidence>
<dbReference type="EMBL" id="CAWUPB010001173">
    <property type="protein sequence ID" value="CAK7348932.1"/>
    <property type="molecule type" value="Genomic_DNA"/>
</dbReference>
<comment type="caution">
    <text evidence="4">The sequence shown here is derived from an EMBL/GenBank/DDBJ whole genome shotgun (WGS) entry which is preliminary data.</text>
</comment>